<dbReference type="Proteomes" id="UP001055811">
    <property type="component" value="Linkage Group LG07"/>
</dbReference>
<protein>
    <submittedName>
        <fullName evidence="1">Uncharacterized protein</fullName>
    </submittedName>
</protein>
<proteinExistence type="predicted"/>
<comment type="caution">
    <text evidence="1">The sequence shown here is derived from an EMBL/GenBank/DDBJ whole genome shotgun (WGS) entry which is preliminary data.</text>
</comment>
<keyword evidence="2" id="KW-1185">Reference proteome</keyword>
<gene>
    <name evidence="1" type="ORF">L2E82_39122</name>
</gene>
<evidence type="ECO:0000313" key="2">
    <source>
        <dbReference type="Proteomes" id="UP001055811"/>
    </source>
</evidence>
<reference evidence="1 2" key="2">
    <citation type="journal article" date="2022" name="Mol. Ecol. Resour.">
        <title>The genomes of chicory, endive, great burdock and yacon provide insights into Asteraceae paleo-polyploidization history and plant inulin production.</title>
        <authorList>
            <person name="Fan W."/>
            <person name="Wang S."/>
            <person name="Wang H."/>
            <person name="Wang A."/>
            <person name="Jiang F."/>
            <person name="Liu H."/>
            <person name="Zhao H."/>
            <person name="Xu D."/>
            <person name="Zhang Y."/>
        </authorList>
    </citation>
    <scope>NUCLEOTIDE SEQUENCE [LARGE SCALE GENOMIC DNA]</scope>
    <source>
        <strain evidence="2">cv. Punajuju</strain>
        <tissue evidence="1">Leaves</tissue>
    </source>
</reference>
<organism evidence="1 2">
    <name type="scientific">Cichorium intybus</name>
    <name type="common">Chicory</name>
    <dbReference type="NCBI Taxonomy" id="13427"/>
    <lineage>
        <taxon>Eukaryota</taxon>
        <taxon>Viridiplantae</taxon>
        <taxon>Streptophyta</taxon>
        <taxon>Embryophyta</taxon>
        <taxon>Tracheophyta</taxon>
        <taxon>Spermatophyta</taxon>
        <taxon>Magnoliopsida</taxon>
        <taxon>eudicotyledons</taxon>
        <taxon>Gunneridae</taxon>
        <taxon>Pentapetalae</taxon>
        <taxon>asterids</taxon>
        <taxon>campanulids</taxon>
        <taxon>Asterales</taxon>
        <taxon>Asteraceae</taxon>
        <taxon>Cichorioideae</taxon>
        <taxon>Cichorieae</taxon>
        <taxon>Cichoriinae</taxon>
        <taxon>Cichorium</taxon>
    </lineage>
</organism>
<sequence>MLFTSIPDNRANQWALEFDCNSKNIKGMYIRATEPTLSSSQPSSPAAGISHRSSSPAAGISGDCSPHSFRRIPITIDLHLTICFLRESESEITMVASLKAWVYITSCLTTIEMPYPTCM</sequence>
<evidence type="ECO:0000313" key="1">
    <source>
        <dbReference type="EMBL" id="KAI3709362.1"/>
    </source>
</evidence>
<reference evidence="2" key="1">
    <citation type="journal article" date="2022" name="Mol. Ecol. Resour.">
        <title>The genomes of chicory, endive, great burdock and yacon provide insights into Asteraceae palaeo-polyploidization history and plant inulin production.</title>
        <authorList>
            <person name="Fan W."/>
            <person name="Wang S."/>
            <person name="Wang H."/>
            <person name="Wang A."/>
            <person name="Jiang F."/>
            <person name="Liu H."/>
            <person name="Zhao H."/>
            <person name="Xu D."/>
            <person name="Zhang Y."/>
        </authorList>
    </citation>
    <scope>NUCLEOTIDE SEQUENCE [LARGE SCALE GENOMIC DNA]</scope>
    <source>
        <strain evidence="2">cv. Punajuju</strain>
    </source>
</reference>
<dbReference type="EMBL" id="CM042015">
    <property type="protein sequence ID" value="KAI3709362.1"/>
    <property type="molecule type" value="Genomic_DNA"/>
</dbReference>
<name>A0ACB9AHM0_CICIN</name>
<accession>A0ACB9AHM0</accession>